<dbReference type="Proteomes" id="UP000319897">
    <property type="component" value="Unassembled WGS sequence"/>
</dbReference>
<dbReference type="Pfam" id="PF00034">
    <property type="entry name" value="Cytochrom_C"/>
    <property type="match status" value="1"/>
</dbReference>
<dbReference type="OrthoDB" id="9805828at2"/>
<keyword evidence="1" id="KW-0813">Transport</keyword>
<evidence type="ECO:0000256" key="4">
    <source>
        <dbReference type="ARBA" id="ARBA00022982"/>
    </source>
</evidence>
<evidence type="ECO:0000256" key="5">
    <source>
        <dbReference type="ARBA" id="ARBA00023004"/>
    </source>
</evidence>
<dbReference type="InterPro" id="IPR036909">
    <property type="entry name" value="Cyt_c-like_dom_sf"/>
</dbReference>
<reference evidence="9 10" key="1">
    <citation type="submission" date="2019-06" db="EMBL/GenBank/DDBJ databases">
        <authorList>
            <person name="Lee I."/>
            <person name="Jang G.I."/>
            <person name="Hwang C.Y."/>
        </authorList>
    </citation>
    <scope>NUCLEOTIDE SEQUENCE [LARGE SCALE GENOMIC DNA]</scope>
    <source>
        <strain evidence="9 10">PAMC 28131</strain>
    </source>
</reference>
<evidence type="ECO:0000313" key="9">
    <source>
        <dbReference type="EMBL" id="TPE61237.1"/>
    </source>
</evidence>
<dbReference type="GO" id="GO:0020037">
    <property type="term" value="F:heme binding"/>
    <property type="evidence" value="ECO:0007669"/>
    <property type="project" value="InterPro"/>
</dbReference>
<evidence type="ECO:0000259" key="8">
    <source>
        <dbReference type="PROSITE" id="PS51007"/>
    </source>
</evidence>
<evidence type="ECO:0000313" key="10">
    <source>
        <dbReference type="Proteomes" id="UP000319897"/>
    </source>
</evidence>
<accession>A0A501XM36</accession>
<feature type="domain" description="Cytochrome c" evidence="8">
    <location>
        <begin position="41"/>
        <end position="142"/>
    </location>
</feature>
<comment type="caution">
    <text evidence="9">The sequence shown here is derived from an EMBL/GenBank/DDBJ whole genome shotgun (WGS) entry which is preliminary data.</text>
</comment>
<evidence type="ECO:0000256" key="1">
    <source>
        <dbReference type="ARBA" id="ARBA00022448"/>
    </source>
</evidence>
<feature type="region of interest" description="Disordered" evidence="7">
    <location>
        <begin position="144"/>
        <end position="193"/>
    </location>
</feature>
<evidence type="ECO:0000256" key="3">
    <source>
        <dbReference type="ARBA" id="ARBA00022723"/>
    </source>
</evidence>
<evidence type="ECO:0000256" key="2">
    <source>
        <dbReference type="ARBA" id="ARBA00022617"/>
    </source>
</evidence>
<dbReference type="GO" id="GO:0009055">
    <property type="term" value="F:electron transfer activity"/>
    <property type="evidence" value="ECO:0007669"/>
    <property type="project" value="InterPro"/>
</dbReference>
<keyword evidence="10" id="KW-1185">Reference proteome</keyword>
<protein>
    <submittedName>
        <fullName evidence="9">Cytochrome c family protein</fullName>
    </submittedName>
</protein>
<keyword evidence="3 6" id="KW-0479">Metal-binding</keyword>
<keyword evidence="4" id="KW-0249">Electron transport</keyword>
<dbReference type="EMBL" id="VFSU01000024">
    <property type="protein sequence ID" value="TPE61237.1"/>
    <property type="molecule type" value="Genomic_DNA"/>
</dbReference>
<name>A0A501XM36_9SPHN</name>
<sequence>MFPTHGPEKPAYVVEGVEAEGEAGGAAAAAEKPIEFYLASADVAKGEAQFKKCASCHTIDKGGASGIGPNLYGIVGNHHAHLGSFGYSDAMKATAGKPWDWDALAHWIANPKKYIPGNKMSFAGISKPEDRANLIAYLNSKSDKPLPIPAVPAEAAAPAAAEAAPAAPAEGAPAAAAAPAPAAAAPAEAPAKA</sequence>
<dbReference type="AlphaFoldDB" id="A0A501XM36"/>
<dbReference type="GO" id="GO:0046872">
    <property type="term" value="F:metal ion binding"/>
    <property type="evidence" value="ECO:0007669"/>
    <property type="project" value="UniProtKB-KW"/>
</dbReference>
<keyword evidence="5 6" id="KW-0408">Iron</keyword>
<evidence type="ECO:0000256" key="6">
    <source>
        <dbReference type="PROSITE-ProRule" id="PRU00433"/>
    </source>
</evidence>
<evidence type="ECO:0000256" key="7">
    <source>
        <dbReference type="SAM" id="MobiDB-lite"/>
    </source>
</evidence>
<dbReference type="InterPro" id="IPR002327">
    <property type="entry name" value="Cyt_c_1A/1B"/>
</dbReference>
<organism evidence="9 10">
    <name type="scientific">Sandaracinobacter neustonicus</name>
    <dbReference type="NCBI Taxonomy" id="1715348"/>
    <lineage>
        <taxon>Bacteria</taxon>
        <taxon>Pseudomonadati</taxon>
        <taxon>Pseudomonadota</taxon>
        <taxon>Alphaproteobacteria</taxon>
        <taxon>Sphingomonadales</taxon>
        <taxon>Sphingosinicellaceae</taxon>
        <taxon>Sandaracinobacter</taxon>
    </lineage>
</organism>
<dbReference type="SUPFAM" id="SSF46626">
    <property type="entry name" value="Cytochrome c"/>
    <property type="match status" value="1"/>
</dbReference>
<proteinExistence type="predicted"/>
<dbReference type="PRINTS" id="PR00604">
    <property type="entry name" value="CYTCHRMECIAB"/>
</dbReference>
<dbReference type="InterPro" id="IPR009056">
    <property type="entry name" value="Cyt_c-like_dom"/>
</dbReference>
<dbReference type="PANTHER" id="PTHR11961">
    <property type="entry name" value="CYTOCHROME C"/>
    <property type="match status" value="1"/>
</dbReference>
<gene>
    <name evidence="9" type="ORF">FJQ54_09445</name>
</gene>
<dbReference type="Gene3D" id="1.10.760.10">
    <property type="entry name" value="Cytochrome c-like domain"/>
    <property type="match status" value="1"/>
</dbReference>
<dbReference type="PROSITE" id="PS51007">
    <property type="entry name" value="CYTC"/>
    <property type="match status" value="1"/>
</dbReference>
<feature type="compositionally biased region" description="Low complexity" evidence="7">
    <location>
        <begin position="151"/>
        <end position="193"/>
    </location>
</feature>
<keyword evidence="2 6" id="KW-0349">Heme</keyword>